<dbReference type="PANTHER" id="PTHR12247">
    <property type="entry name" value="POLYCOMB GROUP PROTEIN"/>
    <property type="match status" value="1"/>
</dbReference>
<dbReference type="GO" id="GO:0008270">
    <property type="term" value="F:zinc ion binding"/>
    <property type="evidence" value="ECO:0007669"/>
    <property type="project" value="UniProtKB-KW"/>
</dbReference>
<evidence type="ECO:0000256" key="7">
    <source>
        <dbReference type="PROSITE-ProRule" id="PRU00367"/>
    </source>
</evidence>
<protein>
    <recommendedName>
        <fullName evidence="13">SAM domain-containing protein</fullName>
    </recommendedName>
</protein>
<reference evidence="12" key="1">
    <citation type="journal article" date="2010" name="Nature">
        <title>The Amphimedon queenslandica genome and the evolution of animal complexity.</title>
        <authorList>
            <person name="Srivastava M."/>
            <person name="Simakov O."/>
            <person name="Chapman J."/>
            <person name="Fahey B."/>
            <person name="Gauthier M.E."/>
            <person name="Mitros T."/>
            <person name="Richards G.S."/>
            <person name="Conaco C."/>
            <person name="Dacre M."/>
            <person name="Hellsten U."/>
            <person name="Larroux C."/>
            <person name="Putnam N.H."/>
            <person name="Stanke M."/>
            <person name="Adamska M."/>
            <person name="Darling A."/>
            <person name="Degnan S.M."/>
            <person name="Oakley T.H."/>
            <person name="Plachetzki D.C."/>
            <person name="Zhai Y."/>
            <person name="Adamski M."/>
            <person name="Calcino A."/>
            <person name="Cummins S.F."/>
            <person name="Goodstein D.M."/>
            <person name="Harris C."/>
            <person name="Jackson D.J."/>
            <person name="Leys S.P."/>
            <person name="Shu S."/>
            <person name="Woodcroft B.J."/>
            <person name="Vervoort M."/>
            <person name="Kosik K.S."/>
            <person name="Manning G."/>
            <person name="Degnan B.M."/>
            <person name="Rokhsar D.S."/>
        </authorList>
    </citation>
    <scope>NUCLEOTIDE SEQUENCE [LARGE SCALE GENOMIC DNA]</scope>
</reference>
<evidence type="ECO:0000313" key="11">
    <source>
        <dbReference type="EnsemblMetazoa" id="XP_019850206.1"/>
    </source>
</evidence>
<dbReference type="Proteomes" id="UP000007879">
    <property type="component" value="Unassembled WGS sequence"/>
</dbReference>
<dbReference type="InterPro" id="IPR050548">
    <property type="entry name" value="PcG_chromatin_remod_factors"/>
</dbReference>
<keyword evidence="6" id="KW-0539">Nucleus</keyword>
<accession>A0AAN0J0G8</accession>
<organism evidence="11 12">
    <name type="scientific">Amphimedon queenslandica</name>
    <name type="common">Sponge</name>
    <dbReference type="NCBI Taxonomy" id="400682"/>
    <lineage>
        <taxon>Eukaryota</taxon>
        <taxon>Metazoa</taxon>
        <taxon>Porifera</taxon>
        <taxon>Demospongiae</taxon>
        <taxon>Heteroscleromorpha</taxon>
        <taxon>Haplosclerida</taxon>
        <taxon>Niphatidae</taxon>
        <taxon>Amphimedon</taxon>
    </lineage>
</organism>
<dbReference type="Pfam" id="PF21319">
    <property type="entry name" value="zf-FCS_1"/>
    <property type="match status" value="1"/>
</dbReference>
<keyword evidence="5" id="KW-0238">DNA-binding</keyword>
<dbReference type="Gene3D" id="3.30.60.160">
    <property type="match status" value="1"/>
</dbReference>
<dbReference type="GO" id="GO:0003682">
    <property type="term" value="F:chromatin binding"/>
    <property type="evidence" value="ECO:0007669"/>
    <property type="project" value="TreeGrafter"/>
</dbReference>
<keyword evidence="12" id="KW-1185">Reference proteome</keyword>
<evidence type="ECO:0000256" key="5">
    <source>
        <dbReference type="ARBA" id="ARBA00023125"/>
    </source>
</evidence>
<dbReference type="PROSITE" id="PS50105">
    <property type="entry name" value="SAM_DOMAIN"/>
    <property type="match status" value="1"/>
</dbReference>
<evidence type="ECO:0000256" key="3">
    <source>
        <dbReference type="ARBA" id="ARBA00022771"/>
    </source>
</evidence>
<feature type="region of interest" description="Disordered" evidence="8">
    <location>
        <begin position="137"/>
        <end position="222"/>
    </location>
</feature>
<evidence type="ECO:0000256" key="1">
    <source>
        <dbReference type="ARBA" id="ARBA00004123"/>
    </source>
</evidence>
<dbReference type="SMART" id="SM00454">
    <property type="entry name" value="SAM"/>
    <property type="match status" value="1"/>
</dbReference>
<dbReference type="GO" id="GO:0003677">
    <property type="term" value="F:DNA binding"/>
    <property type="evidence" value="ECO:0007669"/>
    <property type="project" value="UniProtKB-KW"/>
</dbReference>
<reference evidence="11" key="2">
    <citation type="submission" date="2024-06" db="UniProtKB">
        <authorList>
            <consortium name="EnsemblMetazoa"/>
        </authorList>
    </citation>
    <scope>IDENTIFICATION</scope>
</reference>
<dbReference type="InterPro" id="IPR013761">
    <property type="entry name" value="SAM/pointed_sf"/>
</dbReference>
<dbReference type="Gene3D" id="1.10.150.50">
    <property type="entry name" value="Transcription Factor, Ets-1"/>
    <property type="match status" value="1"/>
</dbReference>
<feature type="domain" description="FCS-type" evidence="10">
    <location>
        <begin position="76"/>
        <end position="111"/>
    </location>
</feature>
<dbReference type="InterPro" id="IPR012313">
    <property type="entry name" value="Znf_FCS"/>
</dbReference>
<dbReference type="EnsemblMetazoa" id="XM_019994647.1">
    <property type="protein sequence ID" value="XP_019850206.1"/>
    <property type="gene ID" value="LOC105312166"/>
</dbReference>
<comment type="subcellular location">
    <subcellularLocation>
        <location evidence="1">Nucleus</location>
    </subcellularLocation>
</comment>
<gene>
    <name evidence="11" type="primary">105312166</name>
</gene>
<keyword evidence="3 7" id="KW-0863">Zinc-finger</keyword>
<name>A0AAN0J0G8_AMPQE</name>
<keyword evidence="2" id="KW-0479">Metal-binding</keyword>
<dbReference type="GO" id="GO:0042393">
    <property type="term" value="F:histone binding"/>
    <property type="evidence" value="ECO:0007669"/>
    <property type="project" value="TreeGrafter"/>
</dbReference>
<feature type="compositionally biased region" description="Polar residues" evidence="8">
    <location>
        <begin position="198"/>
        <end position="220"/>
    </location>
</feature>
<evidence type="ECO:0000256" key="4">
    <source>
        <dbReference type="ARBA" id="ARBA00022833"/>
    </source>
</evidence>
<evidence type="ECO:0000256" key="8">
    <source>
        <dbReference type="SAM" id="MobiDB-lite"/>
    </source>
</evidence>
<feature type="compositionally biased region" description="Low complexity" evidence="8">
    <location>
        <begin position="177"/>
        <end position="189"/>
    </location>
</feature>
<dbReference type="Pfam" id="PF00536">
    <property type="entry name" value="SAM_1"/>
    <property type="match status" value="1"/>
</dbReference>
<evidence type="ECO:0000256" key="2">
    <source>
        <dbReference type="ARBA" id="ARBA00022723"/>
    </source>
</evidence>
<dbReference type="AlphaFoldDB" id="A0AAN0J0G8"/>
<dbReference type="InterPro" id="IPR001660">
    <property type="entry name" value="SAM"/>
</dbReference>
<feature type="domain" description="SAM" evidence="9">
    <location>
        <begin position="235"/>
        <end position="283"/>
    </location>
</feature>
<dbReference type="InterPro" id="IPR038603">
    <property type="entry name" value="Znf_FCS_sf"/>
</dbReference>
<evidence type="ECO:0008006" key="13">
    <source>
        <dbReference type="Google" id="ProtNLM"/>
    </source>
</evidence>
<feature type="region of interest" description="Disordered" evidence="8">
    <location>
        <begin position="49"/>
        <end position="77"/>
    </location>
</feature>
<keyword evidence="4" id="KW-0862">Zinc</keyword>
<evidence type="ECO:0000259" key="9">
    <source>
        <dbReference type="PROSITE" id="PS50105"/>
    </source>
</evidence>
<sequence length="303" mass="34588">MEDSKSQEEVTIIDKDESSEKVLSVVGGFVIEESVNPFPKSKLSFIPDEYGKKDSSTHHSRLRKREKYPTVRPEDPSLPPGHARCEFCGTVGIIEDFLAPSRRFCTVTCCKRYSAEKRYYPYGRDEEGVAMSIKQGLVNRHRTLRPNSSKPRKSSQQQHQSSSARDERRRRLAYYSTAANATPPEATPNNRKRPARKTPSSNNTPTTQVATGEQRPNSSFFEPYSHPLGSTIRQWSVDDVSEFLTFLGYEAYIDKFQEHEIDGRALSLVKDHHLLMTLKLRLGPTLKIVEHVNLLKMIEEIED</sequence>
<dbReference type="PROSITE" id="PS51024">
    <property type="entry name" value="ZF_FCS"/>
    <property type="match status" value="1"/>
</dbReference>
<dbReference type="GO" id="GO:0045892">
    <property type="term" value="P:negative regulation of DNA-templated transcription"/>
    <property type="evidence" value="ECO:0007669"/>
    <property type="project" value="TreeGrafter"/>
</dbReference>
<dbReference type="CDD" id="cd09509">
    <property type="entry name" value="SAM_Polycomb"/>
    <property type="match status" value="1"/>
</dbReference>
<dbReference type="KEGG" id="aqu:105312166"/>
<evidence type="ECO:0000256" key="6">
    <source>
        <dbReference type="ARBA" id="ARBA00023242"/>
    </source>
</evidence>
<dbReference type="SUPFAM" id="SSF47769">
    <property type="entry name" value="SAM/Pointed domain"/>
    <property type="match status" value="1"/>
</dbReference>
<dbReference type="PANTHER" id="PTHR12247:SF138">
    <property type="entry name" value="POLYHOMEOTIC DISTAL, ISOFORM A-RELATED"/>
    <property type="match status" value="1"/>
</dbReference>
<evidence type="ECO:0000259" key="10">
    <source>
        <dbReference type="PROSITE" id="PS51024"/>
    </source>
</evidence>
<evidence type="ECO:0000313" key="12">
    <source>
        <dbReference type="Proteomes" id="UP000007879"/>
    </source>
</evidence>
<proteinExistence type="predicted"/>
<feature type="compositionally biased region" description="Low complexity" evidence="8">
    <location>
        <begin position="154"/>
        <end position="163"/>
    </location>
</feature>
<dbReference type="GO" id="GO:0035102">
    <property type="term" value="C:PRC1 complex"/>
    <property type="evidence" value="ECO:0007669"/>
    <property type="project" value="TreeGrafter"/>
</dbReference>